<evidence type="ECO:0000259" key="2">
    <source>
        <dbReference type="Pfam" id="PF10728"/>
    </source>
</evidence>
<dbReference type="PANTHER" id="PTHR40459">
    <property type="entry name" value="CONSERVED HYPOTHETICAL ALANINE AND LEUCINE RICH PROTEIN"/>
    <property type="match status" value="1"/>
</dbReference>
<dbReference type="Gene3D" id="3.40.50.720">
    <property type="entry name" value="NAD(P)-binding Rossmann-like Domain"/>
    <property type="match status" value="1"/>
</dbReference>
<reference evidence="3 4" key="1">
    <citation type="submission" date="2018-05" db="EMBL/GenBank/DDBJ databases">
        <title>Chitinophaga sp. K3CV102501T nov., isolated from isolated from a monsoon evergreen broad-leaved forest soil.</title>
        <authorList>
            <person name="Lv Y."/>
        </authorList>
    </citation>
    <scope>NUCLEOTIDE SEQUENCE [LARGE SCALE GENOMIC DNA]</scope>
    <source>
        <strain evidence="3 4">GDMCC 1.1325</strain>
    </source>
</reference>
<dbReference type="Pfam" id="PF10728">
    <property type="entry name" value="DUF2520"/>
    <property type="match status" value="1"/>
</dbReference>
<evidence type="ECO:0000313" key="3">
    <source>
        <dbReference type="EMBL" id="RBL92273.1"/>
    </source>
</evidence>
<sequence length="283" mass="31756">MQALANDHLLLIIHYLQIVICNPQLIINLLMDIVIIGTGNVAHCFGQLLKLHGHQVKQVLSRHIDHARNLGEMLNAPYTDDLTDIDMNADVYLLAVSDAAIPELNDQLRLGKRIVAHTAGAVPLSAISRISVNTGVLYPLQSIRKELKTYPPIPVMLEAGNDEVLRRLQALAGSIASRIAIADSTQRLKYHLTAVLCNNFTNHLFAEAKAYCEKEQLDFTLLQPIIKETFDRLEKYAPETVQTGPALRKDNTTMDLHRSLLADNEHLLRVYEVLSEAIYRLHH</sequence>
<dbReference type="InterPro" id="IPR036291">
    <property type="entry name" value="NAD(P)-bd_dom_sf"/>
</dbReference>
<dbReference type="InterPro" id="IPR037108">
    <property type="entry name" value="TM1727-like_C_sf"/>
</dbReference>
<evidence type="ECO:0000259" key="1">
    <source>
        <dbReference type="Pfam" id="PF03807"/>
    </source>
</evidence>
<dbReference type="Proteomes" id="UP000253410">
    <property type="component" value="Unassembled WGS sequence"/>
</dbReference>
<proteinExistence type="predicted"/>
<dbReference type="Gene3D" id="1.10.1040.20">
    <property type="entry name" value="ProC-like, C-terminal domain"/>
    <property type="match status" value="1"/>
</dbReference>
<dbReference type="SUPFAM" id="SSF51735">
    <property type="entry name" value="NAD(P)-binding Rossmann-fold domains"/>
    <property type="match status" value="1"/>
</dbReference>
<dbReference type="EMBL" id="QFFJ01000001">
    <property type="protein sequence ID" value="RBL92273.1"/>
    <property type="molecule type" value="Genomic_DNA"/>
</dbReference>
<dbReference type="AlphaFoldDB" id="A0A365Y0Z0"/>
<organism evidence="3 4">
    <name type="scientific">Chitinophaga flava</name>
    <dbReference type="NCBI Taxonomy" id="2259036"/>
    <lineage>
        <taxon>Bacteria</taxon>
        <taxon>Pseudomonadati</taxon>
        <taxon>Bacteroidota</taxon>
        <taxon>Chitinophagia</taxon>
        <taxon>Chitinophagales</taxon>
        <taxon>Chitinophagaceae</taxon>
        <taxon>Chitinophaga</taxon>
    </lineage>
</organism>
<dbReference type="InterPro" id="IPR018931">
    <property type="entry name" value="DUF2520"/>
</dbReference>
<dbReference type="OrthoDB" id="9810755at2"/>
<gene>
    <name evidence="3" type="ORF">DF182_06680</name>
</gene>
<comment type="caution">
    <text evidence="3">The sequence shown here is derived from an EMBL/GenBank/DDBJ whole genome shotgun (WGS) entry which is preliminary data.</text>
</comment>
<dbReference type="InterPro" id="IPR028939">
    <property type="entry name" value="P5C_Rdtase_cat_N"/>
</dbReference>
<dbReference type="InterPro" id="IPR008927">
    <property type="entry name" value="6-PGluconate_DH-like_C_sf"/>
</dbReference>
<dbReference type="PANTHER" id="PTHR40459:SF1">
    <property type="entry name" value="CONSERVED HYPOTHETICAL ALANINE AND LEUCINE RICH PROTEIN"/>
    <property type="match status" value="1"/>
</dbReference>
<evidence type="ECO:0000313" key="4">
    <source>
        <dbReference type="Proteomes" id="UP000253410"/>
    </source>
</evidence>
<name>A0A365Y0Z0_9BACT</name>
<keyword evidence="4" id="KW-1185">Reference proteome</keyword>
<dbReference type="Pfam" id="PF03807">
    <property type="entry name" value="F420_oxidored"/>
    <property type="match status" value="1"/>
</dbReference>
<feature type="domain" description="Pyrroline-5-carboxylate reductase catalytic N-terminal" evidence="1">
    <location>
        <begin position="33"/>
        <end position="110"/>
    </location>
</feature>
<feature type="domain" description="DUF2520" evidence="2">
    <location>
        <begin position="153"/>
        <end position="277"/>
    </location>
</feature>
<protein>
    <submittedName>
        <fullName evidence="3">DUF2520 domain-containing protein</fullName>
    </submittedName>
</protein>
<dbReference type="SUPFAM" id="SSF48179">
    <property type="entry name" value="6-phosphogluconate dehydrogenase C-terminal domain-like"/>
    <property type="match status" value="1"/>
</dbReference>
<accession>A0A365Y0Z0</accession>